<dbReference type="InterPro" id="IPR003317">
    <property type="entry name" value="Cyt-d_oxidase_su2"/>
</dbReference>
<evidence type="ECO:0000256" key="7">
    <source>
        <dbReference type="SAM" id="Phobius"/>
    </source>
</evidence>
<evidence type="ECO:0000256" key="6">
    <source>
        <dbReference type="ARBA" id="ARBA00023136"/>
    </source>
</evidence>
<evidence type="ECO:0000256" key="4">
    <source>
        <dbReference type="ARBA" id="ARBA00022692"/>
    </source>
</evidence>
<feature type="transmembrane region" description="Helical" evidence="7">
    <location>
        <begin position="149"/>
        <end position="173"/>
    </location>
</feature>
<feature type="transmembrane region" description="Helical" evidence="7">
    <location>
        <begin position="121"/>
        <end position="143"/>
    </location>
</feature>
<evidence type="ECO:0000256" key="5">
    <source>
        <dbReference type="ARBA" id="ARBA00022989"/>
    </source>
</evidence>
<accession>A0ABU2ZQN2</accession>
<dbReference type="PANTHER" id="PTHR43141">
    <property type="entry name" value="CYTOCHROME BD2 SUBUNIT II"/>
    <property type="match status" value="1"/>
</dbReference>
<keyword evidence="5 7" id="KW-1133">Transmembrane helix</keyword>
<feature type="transmembrane region" description="Helical" evidence="7">
    <location>
        <begin position="302"/>
        <end position="325"/>
    </location>
</feature>
<feature type="transmembrane region" description="Helical" evidence="7">
    <location>
        <begin position="82"/>
        <end position="100"/>
    </location>
</feature>
<dbReference type="Pfam" id="PF02322">
    <property type="entry name" value="Cyt_bd_oxida_II"/>
    <property type="match status" value="1"/>
</dbReference>
<evidence type="ECO:0000256" key="2">
    <source>
        <dbReference type="ARBA" id="ARBA00007543"/>
    </source>
</evidence>
<feature type="transmembrane region" description="Helical" evidence="7">
    <location>
        <begin position="258"/>
        <end position="282"/>
    </location>
</feature>
<gene>
    <name evidence="8" type="primary">cydB</name>
    <name evidence="8" type="ORF">RM552_08840</name>
</gene>
<reference evidence="8 9" key="1">
    <citation type="submission" date="2023-09" db="EMBL/GenBank/DDBJ databases">
        <authorList>
            <person name="Rey-Velasco X."/>
        </authorList>
    </citation>
    <scope>NUCLEOTIDE SEQUENCE [LARGE SCALE GENOMIC DNA]</scope>
    <source>
        <strain evidence="8 9">P117</strain>
    </source>
</reference>
<dbReference type="EMBL" id="JAVRHX010000002">
    <property type="protein sequence ID" value="MDT0594944.1"/>
    <property type="molecule type" value="Genomic_DNA"/>
</dbReference>
<keyword evidence="3" id="KW-1003">Cell membrane</keyword>
<dbReference type="NCBIfam" id="TIGR00203">
    <property type="entry name" value="cydB"/>
    <property type="match status" value="1"/>
</dbReference>
<dbReference type="RefSeq" id="WP_311368464.1">
    <property type="nucleotide sequence ID" value="NZ_JAVRHX010000002.1"/>
</dbReference>
<evidence type="ECO:0000313" key="9">
    <source>
        <dbReference type="Proteomes" id="UP001253545"/>
    </source>
</evidence>
<comment type="caution">
    <text evidence="8">The sequence shown here is derived from an EMBL/GenBank/DDBJ whole genome shotgun (WGS) entry which is preliminary data.</text>
</comment>
<proteinExistence type="inferred from homology"/>
<keyword evidence="4 7" id="KW-0812">Transmembrane</keyword>
<feature type="transmembrane region" description="Helical" evidence="7">
    <location>
        <begin position="223"/>
        <end position="246"/>
    </location>
</feature>
<keyword evidence="6 7" id="KW-0472">Membrane</keyword>
<evidence type="ECO:0000256" key="1">
    <source>
        <dbReference type="ARBA" id="ARBA00004651"/>
    </source>
</evidence>
<comment type="subcellular location">
    <subcellularLocation>
        <location evidence="1">Cell membrane</location>
        <topology evidence="1">Multi-pass membrane protein</topology>
    </subcellularLocation>
</comment>
<organism evidence="8 9">
    <name type="scientific">Glaciecola petra</name>
    <dbReference type="NCBI Taxonomy" id="3075602"/>
    <lineage>
        <taxon>Bacteria</taxon>
        <taxon>Pseudomonadati</taxon>
        <taxon>Pseudomonadota</taxon>
        <taxon>Gammaproteobacteria</taxon>
        <taxon>Alteromonadales</taxon>
        <taxon>Alteromonadaceae</taxon>
        <taxon>Glaciecola</taxon>
    </lineage>
</organism>
<dbReference type="PANTHER" id="PTHR43141:SF2">
    <property type="entry name" value="BLR3729 PROTEIN"/>
    <property type="match status" value="1"/>
</dbReference>
<evidence type="ECO:0000256" key="3">
    <source>
        <dbReference type="ARBA" id="ARBA00022475"/>
    </source>
</evidence>
<dbReference type="Proteomes" id="UP001253545">
    <property type="component" value="Unassembled WGS sequence"/>
</dbReference>
<feature type="transmembrane region" description="Helical" evidence="7">
    <location>
        <begin position="12"/>
        <end position="39"/>
    </location>
</feature>
<sequence>MNSILNAENLAIIFAGLTCFSLLLYAVLDGYDLGIGICLPMNNLEWRDTSIAAIGPFWDANETWLVLSIGLLLVAFPAAHSAILYSLYIPATLMLVGLILRGVAFDFRAKVKQDYQAYWDWAFKIGSIIATFTQGFMLGLYIMGLEYTLLSTTFAIFSGFCVSAGYALIGNCFLIMKTSGELQLRAIKQAKRYGTITFAGILTVCLVNPIVNPAVKEIWLNSPYAIFYAIVPLLCFAMFGLGYQVLKRLPMVNDKGNWLPFVITTIVFVSCFSGLALSFYPYVVPGEMTLYEAASSPESLKVMLIGAVIVVPIIFIYTAFTYYAFRGKAEGLRYY</sequence>
<feature type="transmembrane region" description="Helical" evidence="7">
    <location>
        <begin position="193"/>
        <end position="211"/>
    </location>
</feature>
<name>A0ABU2ZQN2_9ALTE</name>
<comment type="similarity">
    <text evidence="2">Belongs to the cytochrome ubiquinol oxidase subunit 2 family.</text>
</comment>
<keyword evidence="9" id="KW-1185">Reference proteome</keyword>
<protein>
    <submittedName>
        <fullName evidence="8">Cytochrome d ubiquinol oxidase subunit II</fullName>
    </submittedName>
</protein>
<evidence type="ECO:0000313" key="8">
    <source>
        <dbReference type="EMBL" id="MDT0594944.1"/>
    </source>
</evidence>